<name>A0A6S7HCE7_PARCT</name>
<feature type="non-terminal residue" evidence="4">
    <location>
        <position position="1973"/>
    </location>
</feature>
<dbReference type="Pfam" id="PF00078">
    <property type="entry name" value="RVT_1"/>
    <property type="match status" value="2"/>
</dbReference>
<evidence type="ECO:0000259" key="2">
    <source>
        <dbReference type="PROSITE" id="PS50878"/>
    </source>
</evidence>
<dbReference type="InterPro" id="IPR051320">
    <property type="entry name" value="Viral_Replic_Matur_Polypro"/>
</dbReference>
<evidence type="ECO:0000256" key="1">
    <source>
        <dbReference type="SAM" id="MobiDB-lite"/>
    </source>
</evidence>
<dbReference type="GO" id="GO:0003676">
    <property type="term" value="F:nucleic acid binding"/>
    <property type="evidence" value="ECO:0007669"/>
    <property type="project" value="InterPro"/>
</dbReference>
<feature type="compositionally biased region" description="Polar residues" evidence="1">
    <location>
        <begin position="687"/>
        <end position="697"/>
    </location>
</feature>
<protein>
    <submittedName>
        <fullName evidence="4">Retrovirus-related Pol poly from transposon opus</fullName>
    </submittedName>
</protein>
<gene>
    <name evidence="4" type="ORF">PACLA_8A066707</name>
</gene>
<feature type="compositionally biased region" description="Polar residues" evidence="1">
    <location>
        <begin position="1912"/>
        <end position="1921"/>
    </location>
</feature>
<organism evidence="4 5">
    <name type="scientific">Paramuricea clavata</name>
    <name type="common">Red gorgonian</name>
    <name type="synonym">Violescent sea-whip</name>
    <dbReference type="NCBI Taxonomy" id="317549"/>
    <lineage>
        <taxon>Eukaryota</taxon>
        <taxon>Metazoa</taxon>
        <taxon>Cnidaria</taxon>
        <taxon>Anthozoa</taxon>
        <taxon>Octocorallia</taxon>
        <taxon>Malacalcyonacea</taxon>
        <taxon>Plexauridae</taxon>
        <taxon>Paramuricea</taxon>
    </lineage>
</organism>
<comment type="caution">
    <text evidence="4">The sequence shown here is derived from an EMBL/GenBank/DDBJ whole genome shotgun (WGS) entry which is preliminary data.</text>
</comment>
<sequence length="1973" mass="220969">YCCGSFEFTKWKISTTAVFWGINLKCIDAYAVLETNTNNYLRPKLINFRQHQPPTTPRPYSAIIVIAGTNWRFLEQRRDNLAILTNTEPPRLQHNADNQGKLFRAVKDLLVEKNTLCFSDYTDTTALVNELGIYFVQKVIRIRDELDLCIATTNDVPDYSGTIPDPPDPSDDVRMLIANSKSTSCCLDPVPTPLLKSCIESLIPVITKIINTSLESGVFPEDWKVAVVKPLLKKLGLDPLFMNLRPVSNLAYISKLIERAVFNQIYDHLVQSGLYPLLQSAYRQYHSTETALLKVANDILMNMNSQRVTLLVLLDLSAAFDTVDHEILLSRLSSSFGIRGKALEWFSSYLSGRSQHIVFDGVTSESCDVRFGVPQGSCLGPLLLVMYASKLFEIVQAHLPDSHGFADDTQLYQSFNPNNPAHQTEAVSAMEGCISDLRKWMYQDKLKLNDDKTEFLIIGSRQQTLKVNPCTIRVGNTEIKPVSEARNLGSCSQRAPIKWNSSTNTIKVDKKLLSDTKSKTKQLASVAVNTTRITNSTSMRTIWQAIRAHYGFQSTGAHFLDFNNIRLEPDERPEDLYQRLLSFIDDNLLTANGNIRHHGEDVSTDEELTPSLENIIVLTWLRLIHADLPTLVKQRYGTELRSQTLASLNPEISQALDALLDEIHSSNEAKVLSTAFRRSSQQRDNRSASSQPSNNKGGATKCCLICKQAKRSQFQHHLSKCPFLPNEDRQYLTRTRQVIVDQHEEPEPDDYSCFKNNRVKSTAYRVSTKQSPHLKVFHNHHAAGTPFMVTNNISIRPSKQQITIKGTDVTHYNTHFPNRKEHLVRRTQANVLRAPPTPTVIWSGEYLEIPIPREIDPDSTLAVEPRPDCSKSVSDWPRPHILEAVAGRVRILNDTSIVKNISRHEHFCQVRFTQTLDPEENTLPFPQHPVPHVTPKPLASSHSSCVTVNPDNILPPTTRQSFRSLLEAHDDVFDPTITGSIVQLTWPAEKDDVFDPTITGYNGAVGPFEAVVNMGPVQPPQRKGRVPQYAYNKLVELQQKFEELEAQGVFKRPEDIGITVEHLNPSFLVTKPTGRHRLVTAFADVGRHSKPQPSLLPDVDTTLRTIPQWKYIIVTDLTSAFYQIPLSKSSMKYCGVATPFRGIRAYTRCAMGMPGSETALEKLIGRVLEDCLQDGNAAKLADDLYCGADSPEALLENWRRIVQALQKCNLHLSPSKTIICPHSTTILGWIWTEGRLSASPHRIATLSSCPPPDTVRGLRSFIGAYKVLGRVLPKCSHIIAPLDSAIAGQQSGERILWTDTLREQFRSAQTNLTTRKSITLPRPSDQLWIVTDGSVTKHGIGATLYITRNEKLHLAGFFSAKLRKHQVSWLPCEIEALSIAAAVKHFSPFIIQSTHQACLLTDSKPCVQGFEKLCRGEFSASPRVTSFLLIVSRYQVNVRHLAGTANVPSDFASRNAPECNEPRCQICNFVALTEDSVVRSTSVQDIRGLSGLPFTTRSAWIQIQSECPELRRTHAHLKQGTRPSKKITNIKDVKRYLNVATIAKDGLLVVHRQTPLSPSNDLIIVPRTVLDGLVTALHIKLDHPSKHQLQLVMKRQFYALDMPQVIDHVCETCHTCASLRKLPETLTKHTSENPPDIVGVSFAADVLRRCKQVILVLRETTTSYTSASIIPDEKSATLRDNLARLCVGLRPLSGPPVTVRVDPAPGFVSLKDDGILQQLGISIEIGRIKNSNKNPVAEKAIAELEGELIRQVPNGGPVTELGLAITVSRLNARLRREGISAHELWTQRNQFTHEQLPLEDRDIIINQHKTSQRNHPYSERSKNTKTVGKSTSQIHVGDLIYLPAEHDKTQPRNRYLVVSVDKPWCFVRKFSGNQLRALAYKVRISECHLIPSQIPKVPPSRTTDTDSEDDVQGSNSPFQPTNIPPVLTLPGSQLFPHATSSQGCSPAADSDLNSNTRLPRDRNPPKYFEYETW</sequence>
<dbReference type="PANTHER" id="PTHR33064:SF37">
    <property type="entry name" value="RIBONUCLEASE H"/>
    <property type="match status" value="1"/>
</dbReference>
<dbReference type="Gene3D" id="3.30.420.10">
    <property type="entry name" value="Ribonuclease H-like superfamily/Ribonuclease H"/>
    <property type="match status" value="1"/>
</dbReference>
<evidence type="ECO:0000313" key="4">
    <source>
        <dbReference type="EMBL" id="CAB4000660.1"/>
    </source>
</evidence>
<dbReference type="InterPro" id="IPR012337">
    <property type="entry name" value="RNaseH-like_sf"/>
</dbReference>
<dbReference type="Gene3D" id="1.10.340.70">
    <property type="match status" value="1"/>
</dbReference>
<accession>A0A6S7HCE7</accession>
<dbReference type="InterPro" id="IPR043128">
    <property type="entry name" value="Rev_trsase/Diguanyl_cyclase"/>
</dbReference>
<reference evidence="4" key="1">
    <citation type="submission" date="2020-04" db="EMBL/GenBank/DDBJ databases">
        <authorList>
            <person name="Alioto T."/>
            <person name="Alioto T."/>
            <person name="Gomez Garrido J."/>
        </authorList>
    </citation>
    <scope>NUCLEOTIDE SEQUENCE</scope>
    <source>
        <strain evidence="4">A484AB</strain>
    </source>
</reference>
<dbReference type="InterPro" id="IPR001584">
    <property type="entry name" value="Integrase_cat-core"/>
</dbReference>
<dbReference type="CDD" id="cd01650">
    <property type="entry name" value="RT_nLTR_like"/>
    <property type="match status" value="1"/>
</dbReference>
<dbReference type="Proteomes" id="UP001152795">
    <property type="component" value="Unassembled WGS sequence"/>
</dbReference>
<dbReference type="Gene3D" id="3.10.10.10">
    <property type="entry name" value="HIV Type 1 Reverse Transcriptase, subunit A, domain 1"/>
    <property type="match status" value="1"/>
</dbReference>
<dbReference type="InterPro" id="IPR036397">
    <property type="entry name" value="RNaseH_sf"/>
</dbReference>
<evidence type="ECO:0000259" key="3">
    <source>
        <dbReference type="PROSITE" id="PS50994"/>
    </source>
</evidence>
<feature type="region of interest" description="Disordered" evidence="1">
    <location>
        <begin position="675"/>
        <end position="697"/>
    </location>
</feature>
<dbReference type="PROSITE" id="PS50878">
    <property type="entry name" value="RT_POL"/>
    <property type="match status" value="2"/>
</dbReference>
<dbReference type="GO" id="GO:0015074">
    <property type="term" value="P:DNA integration"/>
    <property type="evidence" value="ECO:0007669"/>
    <property type="project" value="InterPro"/>
</dbReference>
<dbReference type="SUPFAM" id="SSF56672">
    <property type="entry name" value="DNA/RNA polymerases"/>
    <property type="match status" value="1"/>
</dbReference>
<dbReference type="InterPro" id="IPR041577">
    <property type="entry name" value="RT_RNaseH_2"/>
</dbReference>
<feature type="domain" description="Reverse transcriptase" evidence="2">
    <location>
        <begin position="212"/>
        <end position="504"/>
    </location>
</feature>
<feature type="domain" description="Integrase catalytic" evidence="3">
    <location>
        <begin position="1630"/>
        <end position="1795"/>
    </location>
</feature>
<dbReference type="Pfam" id="PF17919">
    <property type="entry name" value="RT_RNaseH_2"/>
    <property type="match status" value="1"/>
</dbReference>
<feature type="region of interest" description="Disordered" evidence="1">
    <location>
        <begin position="1810"/>
        <end position="1829"/>
    </location>
</feature>
<proteinExistence type="predicted"/>
<evidence type="ECO:0000313" key="5">
    <source>
        <dbReference type="Proteomes" id="UP001152795"/>
    </source>
</evidence>
<feature type="domain" description="Reverse transcriptase" evidence="2">
    <location>
        <begin position="1050"/>
        <end position="1231"/>
    </location>
</feature>
<dbReference type="PROSITE" id="PS50994">
    <property type="entry name" value="INTEGRASE"/>
    <property type="match status" value="1"/>
</dbReference>
<dbReference type="InterPro" id="IPR000477">
    <property type="entry name" value="RT_dom"/>
</dbReference>
<dbReference type="EMBL" id="CACRXK020003889">
    <property type="protein sequence ID" value="CAB4000660.1"/>
    <property type="molecule type" value="Genomic_DNA"/>
</dbReference>
<keyword evidence="5" id="KW-1185">Reference proteome</keyword>
<dbReference type="OrthoDB" id="8068635at2759"/>
<dbReference type="PANTHER" id="PTHR33064">
    <property type="entry name" value="POL PROTEIN"/>
    <property type="match status" value="1"/>
</dbReference>
<feature type="region of interest" description="Disordered" evidence="1">
    <location>
        <begin position="1892"/>
        <end position="1973"/>
    </location>
</feature>
<dbReference type="SUPFAM" id="SSF53098">
    <property type="entry name" value="Ribonuclease H-like"/>
    <property type="match status" value="1"/>
</dbReference>
<dbReference type="Gene3D" id="3.30.70.270">
    <property type="match status" value="2"/>
</dbReference>
<dbReference type="InterPro" id="IPR043502">
    <property type="entry name" value="DNA/RNA_pol_sf"/>
</dbReference>